<feature type="region of interest" description="Disordered" evidence="1">
    <location>
        <begin position="74"/>
        <end position="150"/>
    </location>
</feature>
<reference evidence="3 4" key="1">
    <citation type="submission" date="2019-05" db="EMBL/GenBank/DDBJ databases">
        <title>Emergence of the Ug99 lineage of the wheat stem rust pathogen through somatic hybridization.</title>
        <authorList>
            <person name="Li F."/>
            <person name="Upadhyaya N.M."/>
            <person name="Sperschneider J."/>
            <person name="Matny O."/>
            <person name="Nguyen-Phuc H."/>
            <person name="Mago R."/>
            <person name="Raley C."/>
            <person name="Miller M.E."/>
            <person name="Silverstein K.A.T."/>
            <person name="Henningsen E."/>
            <person name="Hirsch C.D."/>
            <person name="Visser B."/>
            <person name="Pretorius Z.A."/>
            <person name="Steffenson B.J."/>
            <person name="Schwessinger B."/>
            <person name="Dodds P.N."/>
            <person name="Figueroa M."/>
        </authorList>
    </citation>
    <scope>NUCLEOTIDE SEQUENCE [LARGE SCALE GENOMIC DNA]</scope>
    <source>
        <strain evidence="3 4">Ug99</strain>
    </source>
</reference>
<feature type="chain" id="PRO_5022713657" evidence="2">
    <location>
        <begin position="23"/>
        <end position="240"/>
    </location>
</feature>
<accession>A0A5B0SP01</accession>
<evidence type="ECO:0000313" key="4">
    <source>
        <dbReference type="Proteomes" id="UP000325313"/>
    </source>
</evidence>
<proteinExistence type="predicted"/>
<comment type="caution">
    <text evidence="3">The sequence shown here is derived from an EMBL/GenBank/DDBJ whole genome shotgun (WGS) entry which is preliminary data.</text>
</comment>
<name>A0A5B0SP01_PUCGR</name>
<feature type="signal peptide" evidence="2">
    <location>
        <begin position="1"/>
        <end position="22"/>
    </location>
</feature>
<dbReference type="Proteomes" id="UP000325313">
    <property type="component" value="Unassembled WGS sequence"/>
</dbReference>
<evidence type="ECO:0000256" key="2">
    <source>
        <dbReference type="SAM" id="SignalP"/>
    </source>
</evidence>
<dbReference type="EMBL" id="VDEP01000001">
    <property type="protein sequence ID" value="KAA1139169.1"/>
    <property type="molecule type" value="Genomic_DNA"/>
</dbReference>
<protein>
    <submittedName>
        <fullName evidence="3">Uncharacterized protein</fullName>
    </submittedName>
</protein>
<feature type="compositionally biased region" description="Basic and acidic residues" evidence="1">
    <location>
        <begin position="100"/>
        <end position="112"/>
    </location>
</feature>
<feature type="compositionally biased region" description="Polar residues" evidence="1">
    <location>
        <begin position="138"/>
        <end position="150"/>
    </location>
</feature>
<feature type="compositionally biased region" description="Basic and acidic residues" evidence="1">
    <location>
        <begin position="74"/>
        <end position="86"/>
    </location>
</feature>
<gene>
    <name evidence="3" type="ORF">PGTUg99_036947</name>
</gene>
<organism evidence="3 4">
    <name type="scientific">Puccinia graminis f. sp. tritici</name>
    <dbReference type="NCBI Taxonomy" id="56615"/>
    <lineage>
        <taxon>Eukaryota</taxon>
        <taxon>Fungi</taxon>
        <taxon>Dikarya</taxon>
        <taxon>Basidiomycota</taxon>
        <taxon>Pucciniomycotina</taxon>
        <taxon>Pucciniomycetes</taxon>
        <taxon>Pucciniales</taxon>
        <taxon>Pucciniaceae</taxon>
        <taxon>Puccinia</taxon>
    </lineage>
</organism>
<dbReference type="AlphaFoldDB" id="A0A5B0SP01"/>
<sequence length="240" mass="26906">MKAMLFTRTLLAMLELLRYHSAATLPNSTIHSKQLAKRMVKEIQTTIDHNIHQTTGYQVKTSSLNQLNLDKNLENGKVSKQDHQDKSSPSSSTSRSAVNYDRKPAVKEALQKDHKKGKASADEVSKVTGGKIQEPPETVSSGTITHQNLTGAQNKDKIEEYLAEIQLPEESGNTEKPPTKDLSEKPIYEDVRGSFKEACHLLGQYVKLKVKVTVGRPIHRTSRFFKKKIDTLKAENKTLK</sequence>
<feature type="compositionally biased region" description="Low complexity" evidence="1">
    <location>
        <begin position="87"/>
        <end position="96"/>
    </location>
</feature>
<keyword evidence="2" id="KW-0732">Signal</keyword>
<evidence type="ECO:0000256" key="1">
    <source>
        <dbReference type="SAM" id="MobiDB-lite"/>
    </source>
</evidence>
<evidence type="ECO:0000313" key="3">
    <source>
        <dbReference type="EMBL" id="KAA1139169.1"/>
    </source>
</evidence>